<feature type="region of interest" description="Disordered" evidence="1">
    <location>
        <begin position="33"/>
        <end position="79"/>
    </location>
</feature>
<evidence type="ECO:0000313" key="2">
    <source>
        <dbReference type="EMBL" id="RWS06150.1"/>
    </source>
</evidence>
<proteinExistence type="predicted"/>
<feature type="non-terminal residue" evidence="2">
    <location>
        <position position="437"/>
    </location>
</feature>
<feature type="compositionally biased region" description="Polar residues" evidence="1">
    <location>
        <begin position="58"/>
        <end position="79"/>
    </location>
</feature>
<feature type="compositionally biased region" description="Low complexity" evidence="1">
    <location>
        <begin position="369"/>
        <end position="387"/>
    </location>
</feature>
<dbReference type="OrthoDB" id="10033548at2759"/>
<comment type="caution">
    <text evidence="2">The sequence shown here is derived from an EMBL/GenBank/DDBJ whole genome shotgun (WGS) entry which is preliminary data.</text>
</comment>
<feature type="region of interest" description="Disordered" evidence="1">
    <location>
        <begin position="366"/>
        <end position="387"/>
    </location>
</feature>
<protein>
    <submittedName>
        <fullName evidence="2">Cytoplasmic polyadenylation element-binding protein 3-like protein</fullName>
    </submittedName>
</protein>
<reference evidence="2 3" key="1">
    <citation type="journal article" date="2018" name="Gigascience">
        <title>Genomes of trombidid mites reveal novel predicted allergens and laterally-transferred genes associated with secondary metabolism.</title>
        <authorList>
            <person name="Dong X."/>
            <person name="Chaisiri K."/>
            <person name="Xia D."/>
            <person name="Armstrong S.D."/>
            <person name="Fang Y."/>
            <person name="Donnelly M.J."/>
            <person name="Kadowaki T."/>
            <person name="McGarry J.W."/>
            <person name="Darby A.C."/>
            <person name="Makepeace B.L."/>
        </authorList>
    </citation>
    <scope>NUCLEOTIDE SEQUENCE [LARGE SCALE GENOMIC DNA]</scope>
    <source>
        <strain evidence="2">UoL-WK</strain>
    </source>
</reference>
<evidence type="ECO:0000256" key="1">
    <source>
        <dbReference type="SAM" id="MobiDB-lite"/>
    </source>
</evidence>
<organism evidence="2 3">
    <name type="scientific">Dinothrombium tinctorium</name>
    <dbReference type="NCBI Taxonomy" id="1965070"/>
    <lineage>
        <taxon>Eukaryota</taxon>
        <taxon>Metazoa</taxon>
        <taxon>Ecdysozoa</taxon>
        <taxon>Arthropoda</taxon>
        <taxon>Chelicerata</taxon>
        <taxon>Arachnida</taxon>
        <taxon>Acari</taxon>
        <taxon>Acariformes</taxon>
        <taxon>Trombidiformes</taxon>
        <taxon>Prostigmata</taxon>
        <taxon>Anystina</taxon>
        <taxon>Parasitengona</taxon>
        <taxon>Trombidioidea</taxon>
        <taxon>Trombidiidae</taxon>
        <taxon>Dinothrombium</taxon>
    </lineage>
</organism>
<gene>
    <name evidence="2" type="ORF">B4U79_00906</name>
</gene>
<sequence>MSDFGYTGTAVAAIPRKVPSPVSDQYGREALYFQGSSPGREGDTPPVLPEETAEKCTPANSSQSKPLTSVGCSQQSQSQEMRSIHAPNGCISDVNLNVDEFKSRKVLAKGEECAANEKQIGDLSECSNGSLVSGTITTGNCVQITQTQQNQAQLATPSHQLNVDQNQTSVSSCISNTPSSSYWSTTSSSDSETPFFQAVNVSSVVNGGLSFQNYTNSNSIQMNIPQQHSAAATSQRRAITGAHNFPQAGSALRQPQTPQPSAVQSSSLFKSYSSSAWNAPQSTTTWSSTGSQQAQNVNPWSTLNISNQKRTVGVVPNLAPISPLKKSPPAIGQSSMMISPSKFRRSTSMPLGKPFPSNIGHGNNAFEMSSLANDSQSSSSDTSSIRDSNVILPFQDRTLGGMGSGTANPLDTLRFPLEQQLLEIMRSATGDNQDHYK</sequence>
<dbReference type="AlphaFoldDB" id="A0A3S3P6D1"/>
<name>A0A3S3P6D1_9ACAR</name>
<keyword evidence="3" id="KW-1185">Reference proteome</keyword>
<accession>A0A3S3P6D1</accession>
<dbReference type="Proteomes" id="UP000285301">
    <property type="component" value="Unassembled WGS sequence"/>
</dbReference>
<evidence type="ECO:0000313" key="3">
    <source>
        <dbReference type="Proteomes" id="UP000285301"/>
    </source>
</evidence>
<dbReference type="EMBL" id="NCKU01004311">
    <property type="protein sequence ID" value="RWS06150.1"/>
    <property type="molecule type" value="Genomic_DNA"/>
</dbReference>